<evidence type="ECO:0008006" key="4">
    <source>
        <dbReference type="Google" id="ProtNLM"/>
    </source>
</evidence>
<evidence type="ECO:0000313" key="2">
    <source>
        <dbReference type="EMBL" id="GGC11963.1"/>
    </source>
</evidence>
<dbReference type="Pfam" id="PF06532">
    <property type="entry name" value="NrsF"/>
    <property type="match status" value="1"/>
</dbReference>
<dbReference type="InterPro" id="IPR009495">
    <property type="entry name" value="NrsF"/>
</dbReference>
<sequence>MKTDDLIAMLASHAAPPAPRQTARRFGLALLFGAAGALMLLAAVLGIRNDFAAMAATPAFWGKLAFPAALALSALPLVLRLGHPGMKTGKSGWLPALPLALVWLAALAILMDAPQAARAELVLGHSWAGCLVNIALLSVPTLAATIWAMQGLAPTRPRLAGAASGLLAGALAATVYALSCREMAVPFWASWYPLGILLPVVAGALIGPRFLRW</sequence>
<reference evidence="2" key="1">
    <citation type="journal article" date="2014" name="Int. J. Syst. Evol. Microbiol.">
        <title>Complete genome sequence of Corynebacterium casei LMG S-19264T (=DSM 44701T), isolated from a smear-ripened cheese.</title>
        <authorList>
            <consortium name="US DOE Joint Genome Institute (JGI-PGF)"/>
            <person name="Walter F."/>
            <person name="Albersmeier A."/>
            <person name="Kalinowski J."/>
            <person name="Ruckert C."/>
        </authorList>
    </citation>
    <scope>NUCLEOTIDE SEQUENCE</scope>
    <source>
        <strain evidence="2">CCM 7086</strain>
    </source>
</reference>
<keyword evidence="3" id="KW-1185">Reference proteome</keyword>
<organism evidence="2 3">
    <name type="scientific">Oxalicibacterium flavum</name>
    <dbReference type="NCBI Taxonomy" id="179467"/>
    <lineage>
        <taxon>Bacteria</taxon>
        <taxon>Pseudomonadati</taxon>
        <taxon>Pseudomonadota</taxon>
        <taxon>Betaproteobacteria</taxon>
        <taxon>Burkholderiales</taxon>
        <taxon>Oxalobacteraceae</taxon>
        <taxon>Oxalicibacterium</taxon>
    </lineage>
</organism>
<keyword evidence="1" id="KW-1133">Transmembrane helix</keyword>
<reference evidence="2" key="2">
    <citation type="submission" date="2020-09" db="EMBL/GenBank/DDBJ databases">
        <authorList>
            <person name="Sun Q."/>
            <person name="Sedlacek I."/>
        </authorList>
    </citation>
    <scope>NUCLEOTIDE SEQUENCE</scope>
    <source>
        <strain evidence="2">CCM 7086</strain>
    </source>
</reference>
<feature type="transmembrane region" description="Helical" evidence="1">
    <location>
        <begin position="59"/>
        <end position="79"/>
    </location>
</feature>
<name>A0A8J2XZK4_9BURK</name>
<evidence type="ECO:0000313" key="3">
    <source>
        <dbReference type="Proteomes" id="UP000620266"/>
    </source>
</evidence>
<accession>A0A8J2XZK4</accession>
<evidence type="ECO:0000256" key="1">
    <source>
        <dbReference type="SAM" id="Phobius"/>
    </source>
</evidence>
<comment type="caution">
    <text evidence="2">The sequence shown here is derived from an EMBL/GenBank/DDBJ whole genome shotgun (WGS) entry which is preliminary data.</text>
</comment>
<feature type="transmembrane region" description="Helical" evidence="1">
    <location>
        <begin position="26"/>
        <end position="47"/>
    </location>
</feature>
<feature type="transmembrane region" description="Helical" evidence="1">
    <location>
        <begin position="191"/>
        <end position="211"/>
    </location>
</feature>
<keyword evidence="1" id="KW-0812">Transmembrane</keyword>
<feature type="transmembrane region" description="Helical" evidence="1">
    <location>
        <begin position="126"/>
        <end position="147"/>
    </location>
</feature>
<gene>
    <name evidence="2" type="ORF">GCM10007205_21350</name>
</gene>
<dbReference type="AlphaFoldDB" id="A0A8J2XZK4"/>
<keyword evidence="1" id="KW-0472">Membrane</keyword>
<proteinExistence type="predicted"/>
<feature type="transmembrane region" description="Helical" evidence="1">
    <location>
        <begin position="159"/>
        <end position="179"/>
    </location>
</feature>
<dbReference type="RefSeq" id="WP_188396250.1">
    <property type="nucleotide sequence ID" value="NZ_BMCG01000004.1"/>
</dbReference>
<dbReference type="EMBL" id="BMCG01000004">
    <property type="protein sequence ID" value="GGC11963.1"/>
    <property type="molecule type" value="Genomic_DNA"/>
</dbReference>
<protein>
    <recommendedName>
        <fullName evidence="4">Anti-sigma F factor</fullName>
    </recommendedName>
</protein>
<dbReference type="Proteomes" id="UP000620266">
    <property type="component" value="Unassembled WGS sequence"/>
</dbReference>
<feature type="transmembrane region" description="Helical" evidence="1">
    <location>
        <begin position="91"/>
        <end position="111"/>
    </location>
</feature>